<dbReference type="Proteomes" id="UP001367676">
    <property type="component" value="Unassembled WGS sequence"/>
</dbReference>
<evidence type="ECO:0000313" key="3">
    <source>
        <dbReference type="Proteomes" id="UP001367676"/>
    </source>
</evidence>
<organism evidence="2 3">
    <name type="scientific">Parthenolecanium corni</name>
    <dbReference type="NCBI Taxonomy" id="536013"/>
    <lineage>
        <taxon>Eukaryota</taxon>
        <taxon>Metazoa</taxon>
        <taxon>Ecdysozoa</taxon>
        <taxon>Arthropoda</taxon>
        <taxon>Hexapoda</taxon>
        <taxon>Insecta</taxon>
        <taxon>Pterygota</taxon>
        <taxon>Neoptera</taxon>
        <taxon>Paraneoptera</taxon>
        <taxon>Hemiptera</taxon>
        <taxon>Sternorrhyncha</taxon>
        <taxon>Coccoidea</taxon>
        <taxon>Coccidae</taxon>
        <taxon>Parthenolecanium</taxon>
    </lineage>
</organism>
<feature type="compositionally biased region" description="Basic and acidic residues" evidence="1">
    <location>
        <begin position="1"/>
        <end position="21"/>
    </location>
</feature>
<proteinExistence type="predicted"/>
<feature type="compositionally biased region" description="Basic and acidic residues" evidence="1">
    <location>
        <begin position="36"/>
        <end position="45"/>
    </location>
</feature>
<dbReference type="AlphaFoldDB" id="A0AAN9YBZ4"/>
<reference evidence="2 3" key="1">
    <citation type="submission" date="2024-03" db="EMBL/GenBank/DDBJ databases">
        <title>Adaptation during the transition from Ophiocordyceps entomopathogen to insect associate is accompanied by gene loss and intensified selection.</title>
        <authorList>
            <person name="Ward C.M."/>
            <person name="Onetto C.A."/>
            <person name="Borneman A.R."/>
        </authorList>
    </citation>
    <scope>NUCLEOTIDE SEQUENCE [LARGE SCALE GENOMIC DNA]</scope>
    <source>
        <strain evidence="2">AWRI1</strain>
        <tissue evidence="2">Single Adult Female</tissue>
    </source>
</reference>
<comment type="caution">
    <text evidence="2">The sequence shown here is derived from an EMBL/GenBank/DDBJ whole genome shotgun (WGS) entry which is preliminary data.</text>
</comment>
<evidence type="ECO:0000313" key="2">
    <source>
        <dbReference type="EMBL" id="KAK7605540.1"/>
    </source>
</evidence>
<gene>
    <name evidence="2" type="ORF">V9T40_007398</name>
</gene>
<feature type="region of interest" description="Disordered" evidence="1">
    <location>
        <begin position="1"/>
        <end position="47"/>
    </location>
</feature>
<sequence length="131" mass="14755">MDRSNRSKILYENEKRTREGKPSSFTSKMVVGGRQDGSRYEKSENDAALSRHSVNQVCVRVFLQDRGCSLQLPQRPSPAVSSSNRDSFARVDFCLAKAGRLTDLVYSPTTVGCCIRMRLCDWEADEAQLVM</sequence>
<keyword evidence="3" id="KW-1185">Reference proteome</keyword>
<name>A0AAN9YBZ4_9HEMI</name>
<evidence type="ECO:0000256" key="1">
    <source>
        <dbReference type="SAM" id="MobiDB-lite"/>
    </source>
</evidence>
<accession>A0AAN9YBZ4</accession>
<protein>
    <submittedName>
        <fullName evidence="2">Uncharacterized protein</fullName>
    </submittedName>
</protein>
<dbReference type="EMBL" id="JBBCAQ010000002">
    <property type="protein sequence ID" value="KAK7605540.1"/>
    <property type="molecule type" value="Genomic_DNA"/>
</dbReference>